<evidence type="ECO:0000256" key="1">
    <source>
        <dbReference type="SAM" id="MobiDB-lite"/>
    </source>
</evidence>
<sequence>MRYPTLASLPDIDQVDVQLRETLTQPLEHNEVADGSHDDATVLEPTEPSESLADTSRYLDLPPIDDPLLNVLPRRNSSQISVQIEGDSVTADETSSIPDPTVLPSVSSLGDQRSSNSRNRAGHRVGRKGDKPYRLPDYSPNGVPRFKERFTRQAFPVRFYTLCSDDHLDGGPPLLQQTLQDYDLFLHIHRTGVQRDLHQPEEVLFRHVQVWCFSQHYSRWERIRFGQQKSINGTWLALTLSKQLEPSWVLPQTMGKDKRWKRLATCK</sequence>
<gene>
    <name evidence="2" type="ORF">VKT23_015908</name>
</gene>
<organism evidence="2 3">
    <name type="scientific">Marasmiellus scandens</name>
    <dbReference type="NCBI Taxonomy" id="2682957"/>
    <lineage>
        <taxon>Eukaryota</taxon>
        <taxon>Fungi</taxon>
        <taxon>Dikarya</taxon>
        <taxon>Basidiomycota</taxon>
        <taxon>Agaricomycotina</taxon>
        <taxon>Agaricomycetes</taxon>
        <taxon>Agaricomycetidae</taxon>
        <taxon>Agaricales</taxon>
        <taxon>Marasmiineae</taxon>
        <taxon>Omphalotaceae</taxon>
        <taxon>Marasmiellus</taxon>
    </lineage>
</organism>
<name>A0ABR1IZ64_9AGAR</name>
<evidence type="ECO:0000313" key="2">
    <source>
        <dbReference type="EMBL" id="KAK7442964.1"/>
    </source>
</evidence>
<accession>A0ABR1IZ64</accession>
<keyword evidence="3" id="KW-1185">Reference proteome</keyword>
<evidence type="ECO:0000313" key="3">
    <source>
        <dbReference type="Proteomes" id="UP001498398"/>
    </source>
</evidence>
<proteinExistence type="predicted"/>
<feature type="region of interest" description="Disordered" evidence="1">
    <location>
        <begin position="27"/>
        <end position="59"/>
    </location>
</feature>
<dbReference type="EMBL" id="JBANRG010000056">
    <property type="protein sequence ID" value="KAK7442964.1"/>
    <property type="molecule type" value="Genomic_DNA"/>
</dbReference>
<dbReference type="Proteomes" id="UP001498398">
    <property type="component" value="Unassembled WGS sequence"/>
</dbReference>
<feature type="region of interest" description="Disordered" evidence="1">
    <location>
        <begin position="82"/>
        <end position="139"/>
    </location>
</feature>
<comment type="caution">
    <text evidence="2">The sequence shown here is derived from an EMBL/GenBank/DDBJ whole genome shotgun (WGS) entry which is preliminary data.</text>
</comment>
<feature type="compositionally biased region" description="Basic and acidic residues" evidence="1">
    <location>
        <begin position="28"/>
        <end position="40"/>
    </location>
</feature>
<feature type="compositionally biased region" description="Polar residues" evidence="1">
    <location>
        <begin position="91"/>
        <end position="119"/>
    </location>
</feature>
<reference evidence="2 3" key="1">
    <citation type="submission" date="2024-01" db="EMBL/GenBank/DDBJ databases">
        <title>A draft genome for the cacao thread blight pathogen Marasmiellus scandens.</title>
        <authorList>
            <person name="Baruah I.K."/>
            <person name="Leung J."/>
            <person name="Bukari Y."/>
            <person name="Amoako-Attah I."/>
            <person name="Meinhardt L.W."/>
            <person name="Bailey B.A."/>
            <person name="Cohen S.P."/>
        </authorList>
    </citation>
    <scope>NUCLEOTIDE SEQUENCE [LARGE SCALE GENOMIC DNA]</scope>
    <source>
        <strain evidence="2 3">GH-19</strain>
    </source>
</reference>
<protein>
    <submittedName>
        <fullName evidence="2">Uncharacterized protein</fullName>
    </submittedName>
</protein>